<dbReference type="AlphaFoldDB" id="A0A2S8IW62"/>
<comment type="caution">
    <text evidence="2">The sequence shown here is derived from an EMBL/GenBank/DDBJ whole genome shotgun (WGS) entry which is preliminary data.</text>
</comment>
<reference evidence="3" key="1">
    <citation type="submission" date="2018-02" db="EMBL/GenBank/DDBJ databases">
        <title>Draft genome sequencing of Rhodococcus opacus KU647198.</title>
        <authorList>
            <person name="Zheng B.-X."/>
        </authorList>
    </citation>
    <scope>NUCLEOTIDE SEQUENCE [LARGE SCALE GENOMIC DNA]</scope>
    <source>
        <strain evidence="3">04-OD7</strain>
    </source>
</reference>
<gene>
    <name evidence="2" type="ORF">C5613_31495</name>
</gene>
<dbReference type="EMBL" id="PUIO01000047">
    <property type="protein sequence ID" value="PQP19021.1"/>
    <property type="molecule type" value="Genomic_DNA"/>
</dbReference>
<organism evidence="2 3">
    <name type="scientific">Rhodococcus opacus</name>
    <name type="common">Nocardia opaca</name>
    <dbReference type="NCBI Taxonomy" id="37919"/>
    <lineage>
        <taxon>Bacteria</taxon>
        <taxon>Bacillati</taxon>
        <taxon>Actinomycetota</taxon>
        <taxon>Actinomycetes</taxon>
        <taxon>Mycobacteriales</taxon>
        <taxon>Nocardiaceae</taxon>
        <taxon>Rhodococcus</taxon>
    </lineage>
</organism>
<name>A0A2S8IW62_RHOOP</name>
<accession>A0A2S8IW62</accession>
<evidence type="ECO:0000313" key="3">
    <source>
        <dbReference type="Proteomes" id="UP000239290"/>
    </source>
</evidence>
<evidence type="ECO:0000256" key="1">
    <source>
        <dbReference type="SAM" id="MobiDB-lite"/>
    </source>
</evidence>
<feature type="compositionally biased region" description="Polar residues" evidence="1">
    <location>
        <begin position="1"/>
        <end position="29"/>
    </location>
</feature>
<sequence length="59" mass="6609">MAPENSQQSESRGPRTMNFSKRNRSTLSGPGTVRDCADTAPPPSCSRHRHGIRRDDNER</sequence>
<proteinExistence type="predicted"/>
<evidence type="ECO:0000313" key="2">
    <source>
        <dbReference type="EMBL" id="PQP19021.1"/>
    </source>
</evidence>
<dbReference type="Proteomes" id="UP000239290">
    <property type="component" value="Unassembled WGS sequence"/>
</dbReference>
<feature type="region of interest" description="Disordered" evidence="1">
    <location>
        <begin position="1"/>
        <end position="59"/>
    </location>
</feature>
<protein>
    <submittedName>
        <fullName evidence="2">Uncharacterized protein</fullName>
    </submittedName>
</protein>